<dbReference type="PANTHER" id="PTHR32507">
    <property type="entry name" value="NA(+)/H(+) ANTIPORTER 1"/>
    <property type="match status" value="1"/>
</dbReference>
<feature type="domain" description="Cation/H+ exchanger transmembrane" evidence="10">
    <location>
        <begin position="15"/>
        <end position="414"/>
    </location>
</feature>
<sequence>MTPAAYLALVLTVGAVCQLVAYRLRIPSILLLLVAGFGLGQLLSPEKLLGRDVLFAGVSLAVAVILFEGSLSLRFRDLRGLSRSVWRLCTVTVALAWVLITSAAMVAGLPWELALLVGALLVVTGPTVIAPIVRQLRPTRRVSSMLRWEGIVVDPIGAVLALLVFQAIIVGGSEGALATAGLTLVRTVVVATVLSVAVGALLEVALRRYVIPDFLEGVCFLAAAVGAFVLSGALQPDSGLLTVTMLGIYLANRPGLRLEHVREFKENLQILIVGTLFVLLAGRVTPAQVVEVAPTAVVFVTLLVLVVRPASVWLGLLGTEASRAERTLMAFMAPRGIVAASVTSVFALEIEHAAERASERALRGGETPVETLALEADAERLRSLVVESADLVPLVFVTIVVTVAVYGLGVGRLAERLGLATTTPNGVLFAGASTWARQAAEVLGRLGVPTLLVSLAPSEVMQARLAGLRVERTHILSEYAVEDMELAGIGSLVAATYDDDSNSTAVKEFGRTLGSRQTYQLSRQGVGSKDTQRTASRLTGQIAFDPPLTAPELERRVREGMQVRHTRLTDKHSLAQFEEREPDAVHLFTVTGRTARVVTVADPAPQTGVTLVALVRPRV</sequence>
<dbReference type="InterPro" id="IPR006153">
    <property type="entry name" value="Cation/H_exchanger_TM"/>
</dbReference>
<keyword evidence="5 9" id="KW-0812">Transmembrane</keyword>
<name>A0A917FAH4_9MICO</name>
<keyword evidence="6 9" id="KW-1133">Transmembrane helix</keyword>
<keyword evidence="12" id="KW-1185">Reference proteome</keyword>
<keyword evidence="7" id="KW-0406">Ion transport</keyword>
<evidence type="ECO:0000256" key="2">
    <source>
        <dbReference type="ARBA" id="ARBA00022448"/>
    </source>
</evidence>
<dbReference type="GO" id="GO:0005886">
    <property type="term" value="C:plasma membrane"/>
    <property type="evidence" value="ECO:0007669"/>
    <property type="project" value="UniProtKB-SubCell"/>
</dbReference>
<reference evidence="11" key="1">
    <citation type="journal article" date="2014" name="Int. J. Syst. Evol. Microbiol.">
        <title>Complete genome sequence of Corynebacterium casei LMG S-19264T (=DSM 44701T), isolated from a smear-ripened cheese.</title>
        <authorList>
            <consortium name="US DOE Joint Genome Institute (JGI-PGF)"/>
            <person name="Walter F."/>
            <person name="Albersmeier A."/>
            <person name="Kalinowski J."/>
            <person name="Ruckert C."/>
        </authorList>
    </citation>
    <scope>NUCLEOTIDE SEQUENCE</scope>
    <source>
        <strain evidence="11">CGMCC 1.12160</strain>
    </source>
</reference>
<feature type="transmembrane region" description="Helical" evidence="9">
    <location>
        <begin position="391"/>
        <end position="409"/>
    </location>
</feature>
<evidence type="ECO:0000256" key="4">
    <source>
        <dbReference type="ARBA" id="ARBA00022475"/>
    </source>
</evidence>
<dbReference type="Pfam" id="PF00999">
    <property type="entry name" value="Na_H_Exchanger"/>
    <property type="match status" value="1"/>
</dbReference>
<protein>
    <submittedName>
        <fullName evidence="11">Sodium:hydrogen antiporter</fullName>
    </submittedName>
</protein>
<evidence type="ECO:0000256" key="6">
    <source>
        <dbReference type="ARBA" id="ARBA00022989"/>
    </source>
</evidence>
<evidence type="ECO:0000256" key="1">
    <source>
        <dbReference type="ARBA" id="ARBA00004651"/>
    </source>
</evidence>
<evidence type="ECO:0000256" key="5">
    <source>
        <dbReference type="ARBA" id="ARBA00022692"/>
    </source>
</evidence>
<feature type="transmembrane region" description="Helical" evidence="9">
    <location>
        <begin position="292"/>
        <end position="316"/>
    </location>
</feature>
<feature type="transmembrane region" description="Helical" evidence="9">
    <location>
        <begin position="85"/>
        <end position="107"/>
    </location>
</feature>
<dbReference type="GO" id="GO:0015297">
    <property type="term" value="F:antiporter activity"/>
    <property type="evidence" value="ECO:0007669"/>
    <property type="project" value="UniProtKB-KW"/>
</dbReference>
<dbReference type="Proteomes" id="UP000605670">
    <property type="component" value="Unassembled WGS sequence"/>
</dbReference>
<feature type="transmembrane region" description="Helical" evidence="9">
    <location>
        <begin position="214"/>
        <end position="233"/>
    </location>
</feature>
<dbReference type="InterPro" id="IPR038770">
    <property type="entry name" value="Na+/solute_symporter_sf"/>
</dbReference>
<feature type="transmembrane region" description="Helical" evidence="9">
    <location>
        <begin position="145"/>
        <end position="169"/>
    </location>
</feature>
<dbReference type="GO" id="GO:1902600">
    <property type="term" value="P:proton transmembrane transport"/>
    <property type="evidence" value="ECO:0007669"/>
    <property type="project" value="InterPro"/>
</dbReference>
<evidence type="ECO:0000256" key="3">
    <source>
        <dbReference type="ARBA" id="ARBA00022449"/>
    </source>
</evidence>
<feature type="transmembrane region" description="Helical" evidence="9">
    <location>
        <begin position="29"/>
        <end position="48"/>
    </location>
</feature>
<proteinExistence type="predicted"/>
<evidence type="ECO:0000259" key="10">
    <source>
        <dbReference type="Pfam" id="PF00999"/>
    </source>
</evidence>
<feature type="transmembrane region" description="Helical" evidence="9">
    <location>
        <begin position="175"/>
        <end position="202"/>
    </location>
</feature>
<reference evidence="11" key="2">
    <citation type="submission" date="2020-09" db="EMBL/GenBank/DDBJ databases">
        <authorList>
            <person name="Sun Q."/>
            <person name="Zhou Y."/>
        </authorList>
    </citation>
    <scope>NUCLEOTIDE SEQUENCE</scope>
    <source>
        <strain evidence="11">CGMCC 1.12160</strain>
    </source>
</reference>
<feature type="transmembrane region" description="Helical" evidence="9">
    <location>
        <begin position="239"/>
        <end position="256"/>
    </location>
</feature>
<evidence type="ECO:0000256" key="7">
    <source>
        <dbReference type="ARBA" id="ARBA00023065"/>
    </source>
</evidence>
<keyword evidence="2" id="KW-0813">Transport</keyword>
<dbReference type="EMBL" id="BMEM01000005">
    <property type="protein sequence ID" value="GGF57621.1"/>
    <property type="molecule type" value="Genomic_DNA"/>
</dbReference>
<organism evidence="11 12">
    <name type="scientific">Ornithinimicrobium tianjinense</name>
    <dbReference type="NCBI Taxonomy" id="1195761"/>
    <lineage>
        <taxon>Bacteria</taxon>
        <taxon>Bacillati</taxon>
        <taxon>Actinomycetota</taxon>
        <taxon>Actinomycetes</taxon>
        <taxon>Micrococcales</taxon>
        <taxon>Ornithinimicrobiaceae</taxon>
        <taxon>Ornithinimicrobium</taxon>
    </lineage>
</organism>
<keyword evidence="3" id="KW-0050">Antiport</keyword>
<keyword evidence="4" id="KW-1003">Cell membrane</keyword>
<accession>A0A917FAH4</accession>
<keyword evidence="8 9" id="KW-0472">Membrane</keyword>
<evidence type="ECO:0000256" key="8">
    <source>
        <dbReference type="ARBA" id="ARBA00023136"/>
    </source>
</evidence>
<feature type="transmembrane region" description="Helical" evidence="9">
    <location>
        <begin position="54"/>
        <end position="73"/>
    </location>
</feature>
<feature type="transmembrane region" description="Helical" evidence="9">
    <location>
        <begin position="113"/>
        <end position="133"/>
    </location>
</feature>
<dbReference type="Gene3D" id="1.20.1530.20">
    <property type="match status" value="1"/>
</dbReference>
<comment type="subcellular location">
    <subcellularLocation>
        <location evidence="1">Cell membrane</location>
        <topology evidence="1">Multi-pass membrane protein</topology>
    </subcellularLocation>
</comment>
<comment type="caution">
    <text evidence="11">The sequence shown here is derived from an EMBL/GenBank/DDBJ whole genome shotgun (WGS) entry which is preliminary data.</text>
</comment>
<evidence type="ECO:0000313" key="11">
    <source>
        <dbReference type="EMBL" id="GGF57621.1"/>
    </source>
</evidence>
<dbReference type="AlphaFoldDB" id="A0A917FAH4"/>
<gene>
    <name evidence="11" type="ORF">GCM10011366_26830</name>
</gene>
<evidence type="ECO:0000256" key="9">
    <source>
        <dbReference type="SAM" id="Phobius"/>
    </source>
</evidence>
<dbReference type="RefSeq" id="WP_188431639.1">
    <property type="nucleotide sequence ID" value="NZ_BAABKH010000006.1"/>
</dbReference>
<dbReference type="PANTHER" id="PTHR32507:SF0">
    <property type="entry name" value="NA(+)_H(+) ANTIPORTER 2-RELATED"/>
    <property type="match status" value="1"/>
</dbReference>
<feature type="transmembrane region" description="Helical" evidence="9">
    <location>
        <begin position="268"/>
        <end position="286"/>
    </location>
</feature>
<evidence type="ECO:0000313" key="12">
    <source>
        <dbReference type="Proteomes" id="UP000605670"/>
    </source>
</evidence>